<keyword evidence="3" id="KW-0805">Transcription regulation</keyword>
<gene>
    <name evidence="6" type="ordered locus">Selin_0941</name>
</gene>
<dbReference type="SMART" id="SM00382">
    <property type="entry name" value="AAA"/>
    <property type="match status" value="1"/>
</dbReference>
<dbReference type="Pfam" id="PF25601">
    <property type="entry name" value="AAA_lid_14"/>
    <property type="match status" value="1"/>
</dbReference>
<evidence type="ECO:0000256" key="4">
    <source>
        <dbReference type="ARBA" id="ARBA00023163"/>
    </source>
</evidence>
<dbReference type="InterPro" id="IPR027417">
    <property type="entry name" value="P-loop_NTPase"/>
</dbReference>
<evidence type="ECO:0000256" key="3">
    <source>
        <dbReference type="ARBA" id="ARBA00023015"/>
    </source>
</evidence>
<keyword evidence="1" id="KW-0547">Nucleotide-binding</keyword>
<dbReference type="RefSeq" id="WP_013505563.1">
    <property type="nucleotide sequence ID" value="NC_014836.1"/>
</dbReference>
<dbReference type="InterPro" id="IPR025944">
    <property type="entry name" value="Sigma_54_int_dom_CS"/>
</dbReference>
<dbReference type="OrthoDB" id="9814761at2"/>
<evidence type="ECO:0000313" key="6">
    <source>
        <dbReference type="EMBL" id="ADU65679.1"/>
    </source>
</evidence>
<dbReference type="PRINTS" id="PR01590">
    <property type="entry name" value="HTHFIS"/>
</dbReference>
<dbReference type="InterPro" id="IPR058031">
    <property type="entry name" value="AAA_lid_NorR"/>
</dbReference>
<dbReference type="PROSITE" id="PS00675">
    <property type="entry name" value="SIGMA54_INTERACT_1"/>
    <property type="match status" value="1"/>
</dbReference>
<dbReference type="PROSITE" id="PS00688">
    <property type="entry name" value="SIGMA54_INTERACT_3"/>
    <property type="match status" value="1"/>
</dbReference>
<dbReference type="InterPro" id="IPR002197">
    <property type="entry name" value="HTH_Fis"/>
</dbReference>
<dbReference type="PANTHER" id="PTHR32071">
    <property type="entry name" value="TRANSCRIPTIONAL REGULATORY PROTEIN"/>
    <property type="match status" value="1"/>
</dbReference>
<keyword evidence="7" id="KW-1185">Reference proteome</keyword>
<evidence type="ECO:0000259" key="5">
    <source>
        <dbReference type="PROSITE" id="PS50045"/>
    </source>
</evidence>
<dbReference type="InterPro" id="IPR009057">
    <property type="entry name" value="Homeodomain-like_sf"/>
</dbReference>
<organism evidence="6 7">
    <name type="scientific">Desulfurispirillum indicum (strain ATCC BAA-1389 / DSM 22839 / S5)</name>
    <dbReference type="NCBI Taxonomy" id="653733"/>
    <lineage>
        <taxon>Bacteria</taxon>
        <taxon>Pseudomonadati</taxon>
        <taxon>Chrysiogenota</taxon>
        <taxon>Chrysiogenia</taxon>
        <taxon>Chrysiogenales</taxon>
        <taxon>Chrysiogenaceae</taxon>
        <taxon>Desulfurispirillum</taxon>
    </lineage>
</organism>
<dbReference type="InParanoid" id="E6W318"/>
<dbReference type="HOGENOM" id="CLU_000445_8_1_0"/>
<dbReference type="GO" id="GO:0005524">
    <property type="term" value="F:ATP binding"/>
    <property type="evidence" value="ECO:0007669"/>
    <property type="project" value="UniProtKB-KW"/>
</dbReference>
<dbReference type="SUPFAM" id="SSF46689">
    <property type="entry name" value="Homeodomain-like"/>
    <property type="match status" value="1"/>
</dbReference>
<evidence type="ECO:0000256" key="2">
    <source>
        <dbReference type="ARBA" id="ARBA00022840"/>
    </source>
</evidence>
<accession>E6W318</accession>
<dbReference type="Gene3D" id="3.40.50.300">
    <property type="entry name" value="P-loop containing nucleotide triphosphate hydrolases"/>
    <property type="match status" value="1"/>
</dbReference>
<evidence type="ECO:0000256" key="1">
    <source>
        <dbReference type="ARBA" id="ARBA00022741"/>
    </source>
</evidence>
<dbReference type="EMBL" id="CP002432">
    <property type="protein sequence ID" value="ADU65679.1"/>
    <property type="molecule type" value="Genomic_DNA"/>
</dbReference>
<dbReference type="FunFam" id="3.40.50.300:FF:000006">
    <property type="entry name" value="DNA-binding transcriptional regulator NtrC"/>
    <property type="match status" value="1"/>
</dbReference>
<dbReference type="InterPro" id="IPR002078">
    <property type="entry name" value="Sigma_54_int"/>
</dbReference>
<dbReference type="Pfam" id="PF00158">
    <property type="entry name" value="Sigma54_activat"/>
    <property type="match status" value="1"/>
</dbReference>
<dbReference type="STRING" id="653733.Selin_0941"/>
<evidence type="ECO:0000313" key="7">
    <source>
        <dbReference type="Proteomes" id="UP000002572"/>
    </source>
</evidence>
<dbReference type="Pfam" id="PF02954">
    <property type="entry name" value="HTH_8"/>
    <property type="match status" value="1"/>
</dbReference>
<protein>
    <submittedName>
        <fullName evidence="6">Sigma-54 factor interaction domain-containing protein</fullName>
    </submittedName>
</protein>
<name>E6W318_DESIS</name>
<dbReference type="SUPFAM" id="SSF52540">
    <property type="entry name" value="P-loop containing nucleoside triphosphate hydrolases"/>
    <property type="match status" value="1"/>
</dbReference>
<dbReference type="PANTHER" id="PTHR32071:SF99">
    <property type="entry name" value="TRANSCRIPTIONAL REGULATORY PROTEIN"/>
    <property type="match status" value="1"/>
</dbReference>
<dbReference type="GO" id="GO:0006355">
    <property type="term" value="P:regulation of DNA-templated transcription"/>
    <property type="evidence" value="ECO:0007669"/>
    <property type="project" value="InterPro"/>
</dbReference>
<proteinExistence type="predicted"/>
<sequence>MNELQKFTDPYNQLSSMVDSIPDIMLEALDQRRLRVVVCANWVRKLLADEEILEPGTVLPDSADTSQLLRLAREVCQQQQSQRNTILQIHDQVLVVLAQYFAASEENTHPLVIMRLHDITHIGYNETARKYRSDFFGIIGKSSAMVDIFRRIELYSKTHSNILITGETGTGKELVAQAIHQLSRFRGEFVALNCTALSDTLIESELFGHERGAFTGAHRTHRGKFERADHGTLFLDEIGDMPLHTQGKLLRVLEDGMVERVGGESTFPVDVRIVAATNVPLEQAIQEKRFRADLFYRLAVLRIHIPPLRQRREDIPLLVRHFISRLNQKYASMGKRVLEISSEAMAIMTNYTWPGNVRELSNVIERIFIETPSAVITAEAMRSWVEEKMRIVEEASCRPPLDAPRQISDTAGLPLGSRNIERQHIVEALAQAGGNKTQAARLLGVDKSTLYRKMKRFAVQP</sequence>
<keyword evidence="4" id="KW-0804">Transcription</keyword>
<feature type="domain" description="Sigma-54 factor interaction" evidence="5">
    <location>
        <begin position="138"/>
        <end position="369"/>
    </location>
</feature>
<dbReference type="Gene3D" id="1.10.8.60">
    <property type="match status" value="1"/>
</dbReference>
<dbReference type="KEGG" id="din:Selin_0941"/>
<reference evidence="6 7" key="1">
    <citation type="submission" date="2010-12" db="EMBL/GenBank/DDBJ databases">
        <title>Complete sequence of Desulfurispirillum indicum S5.</title>
        <authorList>
            <consortium name="US DOE Joint Genome Institute"/>
            <person name="Lucas S."/>
            <person name="Copeland A."/>
            <person name="Lapidus A."/>
            <person name="Cheng J.-F."/>
            <person name="Goodwin L."/>
            <person name="Pitluck S."/>
            <person name="Chertkov O."/>
            <person name="Held B."/>
            <person name="Detter J.C."/>
            <person name="Han C."/>
            <person name="Tapia R."/>
            <person name="Land M."/>
            <person name="Hauser L."/>
            <person name="Kyrpides N."/>
            <person name="Ivanova N."/>
            <person name="Mikhailova N."/>
            <person name="Haggblom M."/>
            <person name="Rauschenbach I."/>
            <person name="Bini E."/>
            <person name="Woyke T."/>
        </authorList>
    </citation>
    <scope>NUCLEOTIDE SEQUENCE [LARGE SCALE GENOMIC DNA]</scope>
    <source>
        <strain evidence="7">ATCC BAA-1389 / DSM 22839 / S5</strain>
    </source>
</reference>
<dbReference type="Gene3D" id="1.10.10.60">
    <property type="entry name" value="Homeodomain-like"/>
    <property type="match status" value="1"/>
</dbReference>
<dbReference type="AlphaFoldDB" id="E6W318"/>
<dbReference type="Proteomes" id="UP000002572">
    <property type="component" value="Chromosome"/>
</dbReference>
<dbReference type="InterPro" id="IPR025662">
    <property type="entry name" value="Sigma_54_int_dom_ATP-bd_1"/>
</dbReference>
<dbReference type="InterPro" id="IPR003593">
    <property type="entry name" value="AAA+_ATPase"/>
</dbReference>
<keyword evidence="2" id="KW-0067">ATP-binding</keyword>
<dbReference type="CDD" id="cd00009">
    <property type="entry name" value="AAA"/>
    <property type="match status" value="1"/>
</dbReference>
<dbReference type="PROSITE" id="PS50045">
    <property type="entry name" value="SIGMA54_INTERACT_4"/>
    <property type="match status" value="1"/>
</dbReference>
<dbReference type="eggNOG" id="COG3829">
    <property type="taxonomic scope" value="Bacteria"/>
</dbReference>
<dbReference type="GO" id="GO:0043565">
    <property type="term" value="F:sequence-specific DNA binding"/>
    <property type="evidence" value="ECO:0007669"/>
    <property type="project" value="InterPro"/>
</dbReference>